<reference evidence="6" key="2">
    <citation type="journal article" date="2021" name="Microbiome">
        <title>Successional dynamics and alternative stable states in a saline activated sludge microbial community over 9 years.</title>
        <authorList>
            <person name="Wang Y."/>
            <person name="Ye J."/>
            <person name="Ju F."/>
            <person name="Liu L."/>
            <person name="Boyd J.A."/>
            <person name="Deng Y."/>
            <person name="Parks D.H."/>
            <person name="Jiang X."/>
            <person name="Yin X."/>
            <person name="Woodcroft B.J."/>
            <person name="Tyson G.W."/>
            <person name="Hugenholtz P."/>
            <person name="Polz M.F."/>
            <person name="Zhang T."/>
        </authorList>
    </citation>
    <scope>NUCLEOTIDE SEQUENCE</scope>
    <source>
        <strain evidence="6">HKST-UBA80</strain>
    </source>
</reference>
<accession>A0A955E0V2</accession>
<dbReference type="AlphaFoldDB" id="A0A955E0V2"/>
<reference evidence="6" key="1">
    <citation type="submission" date="2020-04" db="EMBL/GenBank/DDBJ databases">
        <authorList>
            <person name="Zhang T."/>
        </authorList>
    </citation>
    <scope>NUCLEOTIDE SEQUENCE</scope>
    <source>
        <strain evidence="6">HKST-UBA80</strain>
    </source>
</reference>
<keyword evidence="6" id="KW-0378">Hydrolase</keyword>
<evidence type="ECO:0000259" key="5">
    <source>
        <dbReference type="Pfam" id="PF01420"/>
    </source>
</evidence>
<organism evidence="6 7">
    <name type="scientific">candidate division WWE3 bacterium</name>
    <dbReference type="NCBI Taxonomy" id="2053526"/>
    <lineage>
        <taxon>Bacteria</taxon>
        <taxon>Katanobacteria</taxon>
    </lineage>
</organism>
<keyword evidence="6" id="KW-0255">Endonuclease</keyword>
<comment type="similarity">
    <text evidence="1">Belongs to the type-I restriction system S methylase family.</text>
</comment>
<keyword evidence="2" id="KW-0680">Restriction system</keyword>
<dbReference type="GO" id="GO:0016787">
    <property type="term" value="F:hydrolase activity"/>
    <property type="evidence" value="ECO:0007669"/>
    <property type="project" value="UniProtKB-KW"/>
</dbReference>
<evidence type="ECO:0000313" key="6">
    <source>
        <dbReference type="EMBL" id="MCA9302081.1"/>
    </source>
</evidence>
<dbReference type="Gene3D" id="1.10.287.1120">
    <property type="entry name" value="Bipartite methylase S protein"/>
    <property type="match status" value="1"/>
</dbReference>
<feature type="domain" description="Type I restriction modification DNA specificity" evidence="5">
    <location>
        <begin position="21"/>
        <end position="195"/>
    </location>
</feature>
<dbReference type="GO" id="GO:0009307">
    <property type="term" value="P:DNA restriction-modification system"/>
    <property type="evidence" value="ECO:0007669"/>
    <property type="project" value="UniProtKB-KW"/>
</dbReference>
<gene>
    <name evidence="6" type="ORF">KDA10_01775</name>
</gene>
<dbReference type="InterPro" id="IPR000055">
    <property type="entry name" value="Restrct_endonuc_typeI_TRD"/>
</dbReference>
<comment type="caution">
    <text evidence="6">The sequence shown here is derived from an EMBL/GenBank/DDBJ whole genome shotgun (WGS) entry which is preliminary data.</text>
</comment>
<dbReference type="GO" id="GO:0003677">
    <property type="term" value="F:DNA binding"/>
    <property type="evidence" value="ECO:0007669"/>
    <property type="project" value="UniProtKB-KW"/>
</dbReference>
<evidence type="ECO:0000256" key="2">
    <source>
        <dbReference type="ARBA" id="ARBA00022747"/>
    </source>
</evidence>
<evidence type="ECO:0000256" key="3">
    <source>
        <dbReference type="ARBA" id="ARBA00023125"/>
    </source>
</evidence>
<sequence>MVVLEKALLVPPLRFKGFTGNWNEVSLKQLLTPIERKTKKPAESYTSIGIRSHFKGTMQRYDTDPKSNSMEYLYLVHKDDFILNITFAWEGALAIAREEDDLGYVSHRFPTYRVNEDIVTKEFFQYLYPTERMKYNLRNISPGGAGRNRVLNKRDFLKLKVKIPETDEQNKISEFMRSLEDWIQNLKSQKEELEKYKKGMMQKIFSQEIRFKDGNGKDYPDWKDVKFKDIFVVGSGKDYKHLQSGDIPVYGTGGYMTSVNDYLYEGESVGIGRKGTIDKPIFLKNKFWTVDTLFYTHSFKGVLPYFVFLLFQNVNWKKYNEASGVPSLSKNTLYTIKTRVPSIDEQNKIIALFTSLEDLTSSKQNQIEKAEMWKKGLLQEMFV</sequence>
<dbReference type="PANTHER" id="PTHR30408:SF12">
    <property type="entry name" value="TYPE I RESTRICTION ENZYME MJAVIII SPECIFICITY SUBUNIT"/>
    <property type="match status" value="1"/>
</dbReference>
<feature type="domain" description="Type I restriction modification DNA specificity" evidence="5">
    <location>
        <begin position="221"/>
        <end position="368"/>
    </location>
</feature>
<evidence type="ECO:0000313" key="7">
    <source>
        <dbReference type="Proteomes" id="UP000714817"/>
    </source>
</evidence>
<dbReference type="SUPFAM" id="SSF116734">
    <property type="entry name" value="DNA methylase specificity domain"/>
    <property type="match status" value="2"/>
</dbReference>
<evidence type="ECO:0000256" key="1">
    <source>
        <dbReference type="ARBA" id="ARBA00010923"/>
    </source>
</evidence>
<dbReference type="InterPro" id="IPR044946">
    <property type="entry name" value="Restrct_endonuc_typeI_TRD_sf"/>
</dbReference>
<evidence type="ECO:0000256" key="4">
    <source>
        <dbReference type="SAM" id="Coils"/>
    </source>
</evidence>
<dbReference type="PANTHER" id="PTHR30408">
    <property type="entry name" value="TYPE-1 RESTRICTION ENZYME ECOKI SPECIFICITY PROTEIN"/>
    <property type="match status" value="1"/>
</dbReference>
<dbReference type="Gene3D" id="3.90.220.20">
    <property type="entry name" value="DNA methylase specificity domains"/>
    <property type="match status" value="2"/>
</dbReference>
<dbReference type="InterPro" id="IPR052021">
    <property type="entry name" value="Type-I_RS_S_subunit"/>
</dbReference>
<dbReference type="CDD" id="cd17288">
    <property type="entry name" value="RMtype1_S_LlaAI06ORF1089P_TRD1-CR1_like"/>
    <property type="match status" value="1"/>
</dbReference>
<dbReference type="EC" id="3.1.21.-" evidence="6"/>
<keyword evidence="4" id="KW-0175">Coiled coil</keyword>
<dbReference type="Proteomes" id="UP000714817">
    <property type="component" value="Unassembled WGS sequence"/>
</dbReference>
<dbReference type="EMBL" id="JAGQNY010000006">
    <property type="protein sequence ID" value="MCA9302081.1"/>
    <property type="molecule type" value="Genomic_DNA"/>
</dbReference>
<keyword evidence="6" id="KW-0540">Nuclease</keyword>
<proteinExistence type="inferred from homology"/>
<protein>
    <submittedName>
        <fullName evidence="6">Restriction endonuclease subunit S</fullName>
        <ecNumber evidence="6">3.1.21.-</ecNumber>
    </submittedName>
</protein>
<dbReference type="Pfam" id="PF01420">
    <property type="entry name" value="Methylase_S"/>
    <property type="match status" value="2"/>
</dbReference>
<dbReference type="GO" id="GO:0004519">
    <property type="term" value="F:endonuclease activity"/>
    <property type="evidence" value="ECO:0007669"/>
    <property type="project" value="UniProtKB-KW"/>
</dbReference>
<keyword evidence="3" id="KW-0238">DNA-binding</keyword>
<feature type="coiled-coil region" evidence="4">
    <location>
        <begin position="172"/>
        <end position="203"/>
    </location>
</feature>
<name>A0A955E0V2_UNCKA</name>